<dbReference type="InterPro" id="IPR001667">
    <property type="entry name" value="DDH_dom"/>
</dbReference>
<dbReference type="InterPro" id="IPR003156">
    <property type="entry name" value="DHHA1_dom"/>
</dbReference>
<dbReference type="InterPro" id="IPR051673">
    <property type="entry name" value="SSDNA_exonuclease_RecJ"/>
</dbReference>
<feature type="domain" description="DDH" evidence="6">
    <location>
        <begin position="67"/>
        <end position="220"/>
    </location>
</feature>
<dbReference type="Gene3D" id="3.90.1640.30">
    <property type="match status" value="1"/>
</dbReference>
<reference evidence="9 10" key="1">
    <citation type="submission" date="2017-07" db="EMBL/GenBank/DDBJ databases">
        <title>Mechanisms for carbon and nitrogen cycling indicate functional differentiation within the Candidate Phyla Radiation.</title>
        <authorList>
            <person name="Danczak R.E."/>
            <person name="Johnston M.D."/>
            <person name="Kenah C."/>
            <person name="Slattery M."/>
            <person name="Wrighton K.C."/>
            <person name="Wilkins M.J."/>
        </authorList>
    </citation>
    <scope>NUCLEOTIDE SEQUENCE [LARGE SCALE GENOMIC DNA]</scope>
    <source>
        <strain evidence="9">Gr01-1014_77</strain>
    </source>
</reference>
<dbReference type="Pfam" id="PF02272">
    <property type="entry name" value="DHHA1"/>
    <property type="match status" value="1"/>
</dbReference>
<comment type="similarity">
    <text evidence="1">Belongs to the RecJ family.</text>
</comment>
<dbReference type="NCBIfam" id="TIGR00644">
    <property type="entry name" value="recJ"/>
    <property type="match status" value="1"/>
</dbReference>
<dbReference type="InterPro" id="IPR038763">
    <property type="entry name" value="DHH_sf"/>
</dbReference>
<dbReference type="GO" id="GO:0003676">
    <property type="term" value="F:nucleic acid binding"/>
    <property type="evidence" value="ECO:0007669"/>
    <property type="project" value="InterPro"/>
</dbReference>
<dbReference type="GO" id="GO:0008409">
    <property type="term" value="F:5'-3' exonuclease activity"/>
    <property type="evidence" value="ECO:0007669"/>
    <property type="project" value="InterPro"/>
</dbReference>
<evidence type="ECO:0000259" key="8">
    <source>
        <dbReference type="Pfam" id="PF17768"/>
    </source>
</evidence>
<dbReference type="Pfam" id="PF01368">
    <property type="entry name" value="DHH"/>
    <property type="match status" value="1"/>
</dbReference>
<dbReference type="PANTHER" id="PTHR30255">
    <property type="entry name" value="SINGLE-STRANDED-DNA-SPECIFIC EXONUCLEASE RECJ"/>
    <property type="match status" value="1"/>
</dbReference>
<protein>
    <recommendedName>
        <fullName evidence="2">Single-stranded-DNA-specific exonuclease RecJ</fullName>
    </recommendedName>
</protein>
<feature type="domain" description="RecJ OB" evidence="8">
    <location>
        <begin position="444"/>
        <end position="551"/>
    </location>
</feature>
<evidence type="ECO:0000256" key="4">
    <source>
        <dbReference type="ARBA" id="ARBA00022801"/>
    </source>
</evidence>
<accession>A0A554JD94</accession>
<evidence type="ECO:0000259" key="7">
    <source>
        <dbReference type="Pfam" id="PF02272"/>
    </source>
</evidence>
<evidence type="ECO:0000256" key="3">
    <source>
        <dbReference type="ARBA" id="ARBA00022722"/>
    </source>
</evidence>
<dbReference type="InterPro" id="IPR041122">
    <property type="entry name" value="RecJ_OB"/>
</dbReference>
<organism evidence="9 10">
    <name type="scientific">Candidatus Doudnabacteria bacterium Gr01-1014_77</name>
    <dbReference type="NCBI Taxonomy" id="2017133"/>
    <lineage>
        <taxon>Bacteria</taxon>
        <taxon>Candidatus Doudnaibacteriota</taxon>
    </lineage>
</organism>
<keyword evidence="3" id="KW-0540">Nuclease</keyword>
<gene>
    <name evidence="9" type="ORF">G01um101477_152</name>
</gene>
<dbReference type="PANTHER" id="PTHR30255:SF2">
    <property type="entry name" value="SINGLE-STRANDED-DNA-SPECIFIC EXONUCLEASE RECJ"/>
    <property type="match status" value="1"/>
</dbReference>
<dbReference type="EMBL" id="VMFF01000010">
    <property type="protein sequence ID" value="TSC66258.1"/>
    <property type="molecule type" value="Genomic_DNA"/>
</dbReference>
<evidence type="ECO:0000256" key="2">
    <source>
        <dbReference type="ARBA" id="ARBA00019841"/>
    </source>
</evidence>
<evidence type="ECO:0000259" key="6">
    <source>
        <dbReference type="Pfam" id="PF01368"/>
    </source>
</evidence>
<keyword evidence="5 9" id="KW-0269">Exonuclease</keyword>
<sequence length="556" mass="61737">MNRTWKLKKQIEKDLFAQLLVNRGISGEKEISAFLNPEYDQLNDPFLFLEMRKAVDRIWKAIQKKEKILVYSDYDADAITANAVLFRMFEALGVNVGTYIPDRFSEGYGLNLDAFEKIKEGGVNLVITVDCGTNSVKEAEFCKANNIDLIITDHHEITGEVPDAFALINPKNPKEKYPYHELVGVGVAFKLACAVLSEKEKHNLTPGWEKWLLDLVAIGTVADCHSLIGENRLLVKFGLKVLQKTKWLGLRLLLQLAGMTSKSLDTYTLGFIIAPRINAAGRIEHASSAFDLLTANEYSEAAEAAKNLEALNTKRQKITEVVISEAREQLLLVSERKILLASGANWPKGVVGLVAGKLTEEFGKPVLVMERGETESTGSARSVANFNIVEALKFSSEHLVKFGGHAAAAGFTVKTEHIDVFYKNLLEFADQNLNTEDFSKEIEIEAEVTAEDVNLKNAEMLEAFEPFGVDNPKPKLLLSGLVIKDQKLVGKEQKHLQLSLVSEAGKLLKAIAFGFGKSAPDLLPGQNIDIVFEMIKDEWNGSSNVKLRIIDYKKKI</sequence>
<dbReference type="InterPro" id="IPR004610">
    <property type="entry name" value="RecJ"/>
</dbReference>
<dbReference type="GO" id="GO:0006281">
    <property type="term" value="P:DNA repair"/>
    <property type="evidence" value="ECO:0007669"/>
    <property type="project" value="InterPro"/>
</dbReference>
<evidence type="ECO:0000256" key="5">
    <source>
        <dbReference type="ARBA" id="ARBA00022839"/>
    </source>
</evidence>
<dbReference type="Gene3D" id="3.10.310.30">
    <property type="match status" value="1"/>
</dbReference>
<comment type="caution">
    <text evidence="9">The sequence shown here is derived from an EMBL/GenBank/DDBJ whole genome shotgun (WGS) entry which is preliminary data.</text>
</comment>
<dbReference type="Proteomes" id="UP000319613">
    <property type="component" value="Unassembled WGS sequence"/>
</dbReference>
<name>A0A554JD94_9BACT</name>
<dbReference type="Pfam" id="PF17768">
    <property type="entry name" value="RecJ_OB"/>
    <property type="match status" value="1"/>
</dbReference>
<evidence type="ECO:0000313" key="9">
    <source>
        <dbReference type="EMBL" id="TSC66258.1"/>
    </source>
</evidence>
<dbReference type="AlphaFoldDB" id="A0A554JD94"/>
<proteinExistence type="inferred from homology"/>
<keyword evidence="4" id="KW-0378">Hydrolase</keyword>
<evidence type="ECO:0000313" key="10">
    <source>
        <dbReference type="Proteomes" id="UP000319613"/>
    </source>
</evidence>
<feature type="domain" description="DHHA1" evidence="7">
    <location>
        <begin position="337"/>
        <end position="428"/>
    </location>
</feature>
<dbReference type="GO" id="GO:0006310">
    <property type="term" value="P:DNA recombination"/>
    <property type="evidence" value="ECO:0007669"/>
    <property type="project" value="InterPro"/>
</dbReference>
<evidence type="ECO:0000256" key="1">
    <source>
        <dbReference type="ARBA" id="ARBA00005915"/>
    </source>
</evidence>
<dbReference type="SUPFAM" id="SSF64182">
    <property type="entry name" value="DHH phosphoesterases"/>
    <property type="match status" value="1"/>
</dbReference>